<evidence type="ECO:0000313" key="2">
    <source>
        <dbReference type="Proteomes" id="UP000431913"/>
    </source>
</evidence>
<gene>
    <name evidence="1" type="ORF">FYJ76_05320</name>
</gene>
<dbReference type="EMBL" id="VUNJ01000004">
    <property type="protein sequence ID" value="MST91361.1"/>
    <property type="molecule type" value="Genomic_DNA"/>
</dbReference>
<protein>
    <submittedName>
        <fullName evidence="1">Uncharacterized protein</fullName>
    </submittedName>
</protein>
<dbReference type="Proteomes" id="UP000431913">
    <property type="component" value="Unassembled WGS sequence"/>
</dbReference>
<reference evidence="1 2" key="1">
    <citation type="submission" date="2019-08" db="EMBL/GenBank/DDBJ databases">
        <title>In-depth cultivation of the pig gut microbiome towards novel bacterial diversity and tailored functional studies.</title>
        <authorList>
            <person name="Wylensek D."/>
            <person name="Hitch T.C.A."/>
            <person name="Clavel T."/>
        </authorList>
    </citation>
    <scope>NUCLEOTIDE SEQUENCE [LARGE SCALE GENOMIC DNA]</scope>
    <source>
        <strain evidence="1 2">WCA3-601-WT-6J</strain>
    </source>
</reference>
<comment type="caution">
    <text evidence="1">The sequence shown here is derived from an EMBL/GenBank/DDBJ whole genome shotgun (WGS) entry which is preliminary data.</text>
</comment>
<evidence type="ECO:0000313" key="1">
    <source>
        <dbReference type="EMBL" id="MST91361.1"/>
    </source>
</evidence>
<accession>A0A6I2U7K2</accession>
<dbReference type="RefSeq" id="WP_154522042.1">
    <property type="nucleotide sequence ID" value="NZ_VUNJ01000004.1"/>
</dbReference>
<organism evidence="1 2">
    <name type="scientific">Ruthenibacterium lactatiformans</name>
    <dbReference type="NCBI Taxonomy" id="1550024"/>
    <lineage>
        <taxon>Bacteria</taxon>
        <taxon>Bacillati</taxon>
        <taxon>Bacillota</taxon>
        <taxon>Clostridia</taxon>
        <taxon>Eubacteriales</taxon>
        <taxon>Oscillospiraceae</taxon>
        <taxon>Ruthenibacterium</taxon>
    </lineage>
</organism>
<dbReference type="AlphaFoldDB" id="A0A6I2U7K2"/>
<name>A0A6I2U7K2_9FIRM</name>
<proteinExistence type="predicted"/>
<sequence length="260" mass="28385">MAFHPFCAAGALIVSYGCFNFTENLLVDLTDRRAQGTNRSGRIEIENTQKVLMFKIVSRFQLTARQEGVGDTDRCGVPKCRSDVEIIILFEKRIINDADDVPCIGIPILTCQSGSDLFKLRHKAVFTGNIVGTFQGRRYRIGIFLPVVPAPHGDRVFPASGVGHIKDVPQAWIVAAGVDQGNSFGATAHIAPHAVIPEVVFRTGNGIGTLGIDHELFIERILVEPCRRLQKAGPASIAAGDLPRGVIGHLRIELKFAWHV</sequence>